<dbReference type="EMBL" id="CM023472">
    <property type="protein sequence ID" value="KAH7958368.1"/>
    <property type="molecule type" value="Genomic_DNA"/>
</dbReference>
<keyword evidence="2" id="KW-1185">Reference proteome</keyword>
<dbReference type="Proteomes" id="UP000821865">
    <property type="component" value="Chromosome 3"/>
</dbReference>
<name>A0ACB8D1U4_DERSI</name>
<proteinExistence type="predicted"/>
<evidence type="ECO:0000313" key="1">
    <source>
        <dbReference type="EMBL" id="KAH7958368.1"/>
    </source>
</evidence>
<comment type="caution">
    <text evidence="1">The sequence shown here is derived from an EMBL/GenBank/DDBJ whole genome shotgun (WGS) entry which is preliminary data.</text>
</comment>
<protein>
    <submittedName>
        <fullName evidence="1">Uncharacterized protein</fullName>
    </submittedName>
</protein>
<organism evidence="1 2">
    <name type="scientific">Dermacentor silvarum</name>
    <name type="common">Tick</name>
    <dbReference type="NCBI Taxonomy" id="543639"/>
    <lineage>
        <taxon>Eukaryota</taxon>
        <taxon>Metazoa</taxon>
        <taxon>Ecdysozoa</taxon>
        <taxon>Arthropoda</taxon>
        <taxon>Chelicerata</taxon>
        <taxon>Arachnida</taxon>
        <taxon>Acari</taxon>
        <taxon>Parasitiformes</taxon>
        <taxon>Ixodida</taxon>
        <taxon>Ixodoidea</taxon>
        <taxon>Ixodidae</taxon>
        <taxon>Rhipicephalinae</taxon>
        <taxon>Dermacentor</taxon>
    </lineage>
</organism>
<sequence>MASQEGGAKTDMAAGITDNKAGVADRPTKVSENLRNEEAAYQRDILGKKDVAAPKTPEETGGDKHEMTNLLQREEARLQKIGAHLDKPEMLDQKLREQTTVKAESEFASTVNMKTDMNMRMSDDVRGPPPAENVGPPKQLVGSGAAPLQRPSKENAVAGKATATSYATDGNYPKTDMAANITDHRSRLDELSKTAQKELKREEESYARDIGTPKKSGRASMQQGGRVSMQQGGRASMQQGGRASMQQGGRASMQQGGRASMQQEARASMQKEARGSLASPGGQKVMAATIYTKDEELSTTSEEQPPRMTCWLMPESVQRVIDSGMEKIYGPRPRRPYRPPMLDMEVEEDDYDPYFKGTEATQAVYKPEEGRVMYPSEKRRKPRRPVYPAEEDFDVMFQDELVIGGGSRMMYDDEGDAGYADEGDMYEEETEDAFYMDDMMYQGGQAQQYGYAQQPQNIVINQKDHIEVSSSDTDVNVKWTKQYAMGLPSDVDELNRTGSSVRIDQRVKIRAQKSSTTDSEDTSGKKSAAVQTARNDPISTTSQTERPMKDSKSIEAKVDTDDVATQRNRYPERAADTQTFGTSPFVPGAGMPFMFPPGMMNPFMMGAMGMPQPQPPPPPPPAPEPPPPPPCEECAQLKSCCEDVPFEDLKKNIEEDIANIVNENLEVKISDEDTKILVARPDSPYKLVYLIPQRPQVVKEEKSIQTAKQPTDKSIQTEGKKGAKGAKSFDTDGGEGERVIMASYNTQERQINGKRVRTTKAFRVTQSDDENITEVQESSSSSENGRSRSKRRSRSKKRAKRARSDGAYPRSLTISVGRTSSTTSRSRSPGLGRRSRSPSAGAARSETPMQGQRHSRHWKEAASSSSCSVSSHTNVSVICPASNPEAVSCTARAYVDTSPARTHSRVPSRKHAAQGDDSTHVSTRCTVVTSDTNLTARTMQGVPELPADVKPKSNRVWVERIYNERPESSRFSPRAENRASSPIDMTRRPSGERPPSPRGGRDKGGMVCKPPRSASSMFQTAGEARCYQSPNRNASYMEAERIAKQIAQQIAPQIIAARQKEPMQEKQRSGQSSVVQNMISNARQHHQQLQQQQQQQQQQQHQQYQQQILQPRRSQHRQSPFRRDEETSRYENRNMYTTNGRYTVRSQQSLERLSNAQGSRLLTESKVSRYGTAAAGVTSSLSQSLPQRYSGGGYRQGGGGGSGPPRRSATMSAVSRNLQMSPQQQQPQHLQSRGSPLCGRQSPPARYILPIQLQVTGQPSRVAAAGAGGYNQSPRGGSRVSPGLSGSRSKITMMQQQQRQEQRSSVVMRNIEQDSSSPPRMTPNNSCHGDKKRAFYKRAYRLRIPAQEKQVLTYALVALVALISIILVINTLGKKRVGVE</sequence>
<reference evidence="1" key="1">
    <citation type="submission" date="2020-05" db="EMBL/GenBank/DDBJ databases">
        <title>Large-scale comparative analyses of tick genomes elucidate their genetic diversity and vector capacities.</title>
        <authorList>
            <person name="Jia N."/>
            <person name="Wang J."/>
            <person name="Shi W."/>
            <person name="Du L."/>
            <person name="Sun Y."/>
            <person name="Zhan W."/>
            <person name="Jiang J."/>
            <person name="Wang Q."/>
            <person name="Zhang B."/>
            <person name="Ji P."/>
            <person name="Sakyi L.B."/>
            <person name="Cui X."/>
            <person name="Yuan T."/>
            <person name="Jiang B."/>
            <person name="Yang W."/>
            <person name="Lam T.T.-Y."/>
            <person name="Chang Q."/>
            <person name="Ding S."/>
            <person name="Wang X."/>
            <person name="Zhu J."/>
            <person name="Ruan X."/>
            <person name="Zhao L."/>
            <person name="Wei J."/>
            <person name="Que T."/>
            <person name="Du C."/>
            <person name="Cheng J."/>
            <person name="Dai P."/>
            <person name="Han X."/>
            <person name="Huang E."/>
            <person name="Gao Y."/>
            <person name="Liu J."/>
            <person name="Shao H."/>
            <person name="Ye R."/>
            <person name="Li L."/>
            <person name="Wei W."/>
            <person name="Wang X."/>
            <person name="Wang C."/>
            <person name="Yang T."/>
            <person name="Huo Q."/>
            <person name="Li W."/>
            <person name="Guo W."/>
            <person name="Chen H."/>
            <person name="Zhou L."/>
            <person name="Ni X."/>
            <person name="Tian J."/>
            <person name="Zhou Y."/>
            <person name="Sheng Y."/>
            <person name="Liu T."/>
            <person name="Pan Y."/>
            <person name="Xia L."/>
            <person name="Li J."/>
            <person name="Zhao F."/>
            <person name="Cao W."/>
        </authorList>
    </citation>
    <scope>NUCLEOTIDE SEQUENCE</scope>
    <source>
        <strain evidence="1">Dsil-2018</strain>
    </source>
</reference>
<gene>
    <name evidence="1" type="ORF">HPB49_001052</name>
</gene>
<evidence type="ECO:0000313" key="2">
    <source>
        <dbReference type="Proteomes" id="UP000821865"/>
    </source>
</evidence>
<accession>A0ACB8D1U4</accession>